<evidence type="ECO:0000313" key="2">
    <source>
        <dbReference type="Proteomes" id="UP000295558"/>
    </source>
</evidence>
<evidence type="ECO:0000313" key="1">
    <source>
        <dbReference type="EMBL" id="TDR54190.1"/>
    </source>
</evidence>
<sequence length="113" mass="13218">MRLPKIPKNMLVDTFVYEEFIDEDRYGKATYKAPVLVKYVRIDRTLAFSRDASETKIMANATIYCYADHTTPFPAFIERSKITYDEKEAILQSASSFSHPYRAETWSYELKVI</sequence>
<keyword evidence="2" id="KW-1185">Reference proteome</keyword>
<organism evidence="1 2">
    <name type="scientific">Listeria rocourtiae</name>
    <dbReference type="NCBI Taxonomy" id="647910"/>
    <lineage>
        <taxon>Bacteria</taxon>
        <taxon>Bacillati</taxon>
        <taxon>Bacillota</taxon>
        <taxon>Bacilli</taxon>
        <taxon>Bacillales</taxon>
        <taxon>Listeriaceae</taxon>
        <taxon>Listeria</taxon>
    </lineage>
</organism>
<proteinExistence type="predicted"/>
<name>A0A4R6ZNU6_9LIST</name>
<dbReference type="RefSeq" id="WP_051994060.1">
    <property type="nucleotide sequence ID" value="NZ_SNZK01000003.1"/>
</dbReference>
<gene>
    <name evidence="1" type="ORF">DFP96_103290</name>
</gene>
<comment type="caution">
    <text evidence="1">The sequence shown here is derived from an EMBL/GenBank/DDBJ whole genome shotgun (WGS) entry which is preliminary data.</text>
</comment>
<protein>
    <submittedName>
        <fullName evidence="1">Minor capsid protein</fullName>
    </submittedName>
</protein>
<dbReference type="EMBL" id="SNZK01000003">
    <property type="protein sequence ID" value="TDR54190.1"/>
    <property type="molecule type" value="Genomic_DNA"/>
</dbReference>
<reference evidence="1 2" key="1">
    <citation type="submission" date="2019-03" db="EMBL/GenBank/DDBJ databases">
        <title>Genomic Encyclopedia of Type Strains, Phase III (KMG-III): the genomes of soil and plant-associated and newly described type strains.</title>
        <authorList>
            <person name="Whitman W."/>
        </authorList>
    </citation>
    <scope>NUCLEOTIDE SEQUENCE [LARGE SCALE GENOMIC DNA]</scope>
    <source>
        <strain evidence="1 2">CECT 7972</strain>
    </source>
</reference>
<accession>A0A4R6ZNU6</accession>
<dbReference type="InterPro" id="IPR019612">
    <property type="entry name" value="Minor_capsid_put"/>
</dbReference>
<dbReference type="OrthoDB" id="2912567at2"/>
<dbReference type="STRING" id="1265846.PROCOU_01467"/>
<dbReference type="AlphaFoldDB" id="A0A4R6ZNU6"/>
<dbReference type="Proteomes" id="UP000295558">
    <property type="component" value="Unassembled WGS sequence"/>
</dbReference>
<dbReference type="Pfam" id="PF10665">
    <property type="entry name" value="Minor_capsid_1"/>
    <property type="match status" value="1"/>
</dbReference>